<reference evidence="11" key="1">
    <citation type="journal article" date="2023" name="Commun. Biol.">
        <title>Genome analysis of Parmales, the sister group of diatoms, reveals the evolutionary specialization of diatoms from phago-mixotrophs to photoautotrophs.</title>
        <authorList>
            <person name="Ban H."/>
            <person name="Sato S."/>
            <person name="Yoshikawa S."/>
            <person name="Yamada K."/>
            <person name="Nakamura Y."/>
            <person name="Ichinomiya M."/>
            <person name="Sato N."/>
            <person name="Blanc-Mathieu R."/>
            <person name="Endo H."/>
            <person name="Kuwata A."/>
            <person name="Ogata H."/>
        </authorList>
    </citation>
    <scope>NUCLEOTIDE SEQUENCE [LARGE SCALE GENOMIC DNA]</scope>
    <source>
        <strain evidence="11">NIES 3701</strain>
    </source>
</reference>
<evidence type="ECO:0000256" key="2">
    <source>
        <dbReference type="ARBA" id="ARBA00008868"/>
    </source>
</evidence>
<comment type="function">
    <text evidence="6">Regulates ciliary localization of the BBSome complex. Together with the BBSome complex, controls SMO ciliary trafficking and contributes to the sonic hedgehog (SHH) pathway regulation. May play a role in neurite outgrowth. May have tumor suppressor function.</text>
</comment>
<organism evidence="10 11">
    <name type="scientific">Triparma strigata</name>
    <dbReference type="NCBI Taxonomy" id="1606541"/>
    <lineage>
        <taxon>Eukaryota</taxon>
        <taxon>Sar</taxon>
        <taxon>Stramenopiles</taxon>
        <taxon>Ochrophyta</taxon>
        <taxon>Bolidophyceae</taxon>
        <taxon>Parmales</taxon>
        <taxon>Triparmaceae</taxon>
        <taxon>Triparma</taxon>
    </lineage>
</organism>
<evidence type="ECO:0000256" key="8">
    <source>
        <dbReference type="SAM" id="Coils"/>
    </source>
</evidence>
<evidence type="ECO:0000256" key="6">
    <source>
        <dbReference type="ARBA" id="ARBA00024898"/>
    </source>
</evidence>
<evidence type="ECO:0000256" key="9">
    <source>
        <dbReference type="SAM" id="MobiDB-lite"/>
    </source>
</evidence>
<feature type="compositionally biased region" description="Low complexity" evidence="9">
    <location>
        <begin position="209"/>
        <end position="219"/>
    </location>
</feature>
<keyword evidence="11" id="KW-1185">Reference proteome</keyword>
<comment type="subunit">
    <text evidence="7">Self-associates. Interacts with BBS9; the interaction mediates the association of LZTL1 with the BBsome complex and regulates BBSome ciliary trafficking.</text>
</comment>
<evidence type="ECO:0000256" key="3">
    <source>
        <dbReference type="ARBA" id="ARBA00018920"/>
    </source>
</evidence>
<dbReference type="Pfam" id="PF15294">
    <property type="entry name" value="Leu_zip"/>
    <property type="match status" value="1"/>
</dbReference>
<feature type="region of interest" description="Disordered" evidence="9">
    <location>
        <begin position="177"/>
        <end position="240"/>
    </location>
</feature>
<dbReference type="OrthoDB" id="313412at2759"/>
<comment type="caution">
    <text evidence="10">The sequence shown here is derived from an EMBL/GenBank/DDBJ whole genome shotgun (WGS) entry which is preliminary data.</text>
</comment>
<evidence type="ECO:0000256" key="7">
    <source>
        <dbReference type="ARBA" id="ARBA00026004"/>
    </source>
</evidence>
<evidence type="ECO:0000313" key="10">
    <source>
        <dbReference type="EMBL" id="GMH66008.1"/>
    </source>
</evidence>
<feature type="coiled-coil region" evidence="8">
    <location>
        <begin position="246"/>
        <end position="290"/>
    </location>
</feature>
<dbReference type="InterPro" id="IPR026157">
    <property type="entry name" value="LZTFL1"/>
</dbReference>
<sequence>MLNISEDHQEQVIKFIKFFRSKRDLGLEQIQCDFDDTKNDQLVEDMYTQDEVHSAFDSMSNVVKHTARTELSSVINMTVLLLAQLFESADDQGAILEMDTSSIEDQRLLEEVEKMRLDKTASKGKGVRLKDTLEQTKKELMQCESDRDLAQGKLKLTSKKLKKAEKELTKLRAKLEAGAGAGAGDPSSVRVGGEEAKGGEEEETKEGEGSSTVSNSTSSFEAPPTWGGGGGGEGKEEEVDYTALSNKQLISRVKQLEEDMEKRLMESKPFQQLKKMMTQKNRQLAAVRERLEHYEPDFVEEENM</sequence>
<dbReference type="EMBL" id="BRXY01000105">
    <property type="protein sequence ID" value="GMH66008.1"/>
    <property type="molecule type" value="Genomic_DNA"/>
</dbReference>
<keyword evidence="5 8" id="KW-0175">Coiled coil</keyword>
<dbReference type="PANTHER" id="PTHR21635:SF0">
    <property type="entry name" value="LEUCINE ZIPPER TRANSCRIPTION FACTOR-LIKE PROTEIN 1"/>
    <property type="match status" value="1"/>
</dbReference>
<dbReference type="PANTHER" id="PTHR21635">
    <property type="entry name" value="LEUCINE ZIPPER TRANSCRIPTION FACTOR LIKE"/>
    <property type="match status" value="1"/>
</dbReference>
<dbReference type="GO" id="GO:0005737">
    <property type="term" value="C:cytoplasm"/>
    <property type="evidence" value="ECO:0007669"/>
    <property type="project" value="UniProtKB-SubCell"/>
</dbReference>
<dbReference type="Proteomes" id="UP001165085">
    <property type="component" value="Unassembled WGS sequence"/>
</dbReference>
<dbReference type="GO" id="GO:1903565">
    <property type="term" value="P:negative regulation of protein localization to cilium"/>
    <property type="evidence" value="ECO:0007669"/>
    <property type="project" value="TreeGrafter"/>
</dbReference>
<accession>A0A9W7AB81</accession>
<evidence type="ECO:0000256" key="4">
    <source>
        <dbReference type="ARBA" id="ARBA00022490"/>
    </source>
</evidence>
<comment type="subcellular location">
    <subcellularLocation>
        <location evidence="1">Cytoplasm</location>
    </subcellularLocation>
</comment>
<evidence type="ECO:0000256" key="5">
    <source>
        <dbReference type="ARBA" id="ARBA00023054"/>
    </source>
</evidence>
<evidence type="ECO:0000256" key="1">
    <source>
        <dbReference type="ARBA" id="ARBA00004496"/>
    </source>
</evidence>
<evidence type="ECO:0000313" key="11">
    <source>
        <dbReference type="Proteomes" id="UP001165085"/>
    </source>
</evidence>
<comment type="similarity">
    <text evidence="2">Belongs to the LZTFL1 family.</text>
</comment>
<name>A0A9W7AB81_9STRA</name>
<dbReference type="AlphaFoldDB" id="A0A9W7AB81"/>
<proteinExistence type="inferred from homology"/>
<keyword evidence="4" id="KW-0963">Cytoplasm</keyword>
<gene>
    <name evidence="10" type="ORF">TrST_g10181</name>
</gene>
<protein>
    <recommendedName>
        <fullName evidence="3">Leucine zipper transcription factor-like protein 1</fullName>
    </recommendedName>
</protein>